<keyword evidence="1" id="KW-0175">Coiled coil</keyword>
<evidence type="ECO:0000256" key="2">
    <source>
        <dbReference type="SAM" id="MobiDB-lite"/>
    </source>
</evidence>
<evidence type="ECO:0000256" key="1">
    <source>
        <dbReference type="SAM" id="Coils"/>
    </source>
</evidence>
<dbReference type="PANTHER" id="PTHR23161">
    <property type="entry name" value="PROTEIN CIP2A"/>
    <property type="match status" value="1"/>
</dbReference>
<dbReference type="Pfam" id="PF21044">
    <property type="entry name" value="CIP2A_N"/>
    <property type="match status" value="2"/>
</dbReference>
<gene>
    <name evidence="5" type="primary">CIP2A</name>
</gene>
<sequence length="960" mass="104656">MDGAACVRALVLAVTHYRHSRTEANAHLLLTSVQAVLGQKAALLRPPPPSPSPLPLPAECVSELVALLWHAQSPHELTLAIVSLFSLLASERDARESLHVTYDLTGGVASLVQRLQQGSEPEATPPPLLLLQALKLLQSVTYDARISYPSPSVECLLLFLAQQIQAPESELTLPCLGTMANLCRHNTSVQSYVKAMSHVKGLYRALIVSLAHSSLTVVVFSLSILAALTLHDDVGNRLFHAKNINQTFQLIFNILVNGDGTLTRTFSVDLCVDLLHCDRVAQHLCRYEHFDSCLQQILGLLQDSSVESIAKLLELLLALCSVPRLRSSVSRATLASPAAPSAAAARARRAGDGGTARRTRRTQAPAVPPPGPPGPPAALATLVRCAGRPASASDGVALLSLRLLLDVYEEALAEGFPAPSEPLLPMLTEALCAGAASAGEMQSAQTQRCLKLTHVLDLMMLLSGGVGQEQEEAAEAAEAGSGMARVGAAVEAGGLATLLEEQLSHSPLSTGRPLARSSPHYAACEAGADVLLKALELLSRLKHGLPSLEANLYKTLQDVRLVPFLVFSLASVSRERVQCGLRVLMEATQLPDFPAITLGESIAASNSQFEGSAPVLPASPAHTHHHQHRHAHPANHAHLSRHGRMKPTPDPDTVQQLIDKIRSGMEITDVVRDVKTSEIIDVYEQKLSSLATKEQHLSDLLEAKSMALVQADRLLTQHRSHRDQSEAEARRLASMLSHAERRVEELSGRLSEQGQEAERAREDMDALLQHNRRMQAAEEKHARLTATHADLQHRLEVSERHLLKAQEEQRSLTELAEVLRRHNDNLKQSNDKTLCQLGEMEEQCKETRKLLQERDGKITGLQQRLALVQGQAERAAAEVTEREEALEVLRRELSRTEQQRKELSIKASSLEVHKRSLESRLEERDSRLREQQEQLSKHASMIAAIHSLSGGGAKAPTFSL</sequence>
<dbReference type="InterPro" id="IPR016024">
    <property type="entry name" value="ARM-type_fold"/>
</dbReference>
<evidence type="ECO:0000313" key="5">
    <source>
        <dbReference type="RefSeq" id="XP_032836831.1"/>
    </source>
</evidence>
<dbReference type="InterPro" id="IPR042510">
    <property type="entry name" value="CIP2A"/>
</dbReference>
<dbReference type="InterPro" id="IPR048701">
    <property type="entry name" value="CIP2A_N"/>
</dbReference>
<evidence type="ECO:0000259" key="3">
    <source>
        <dbReference type="Pfam" id="PF21044"/>
    </source>
</evidence>
<feature type="domain" description="CIP2A N-terminal" evidence="3">
    <location>
        <begin position="21"/>
        <end position="336"/>
    </location>
</feature>
<dbReference type="Proteomes" id="UP001318040">
    <property type="component" value="Chromosome 76"/>
</dbReference>
<dbReference type="Gene3D" id="1.25.10.10">
    <property type="entry name" value="Leucine-rich Repeat Variant"/>
    <property type="match status" value="1"/>
</dbReference>
<name>A0AAJ7UI03_PETMA</name>
<organism evidence="4 5">
    <name type="scientific">Petromyzon marinus</name>
    <name type="common">Sea lamprey</name>
    <dbReference type="NCBI Taxonomy" id="7757"/>
    <lineage>
        <taxon>Eukaryota</taxon>
        <taxon>Metazoa</taxon>
        <taxon>Chordata</taxon>
        <taxon>Craniata</taxon>
        <taxon>Vertebrata</taxon>
        <taxon>Cyclostomata</taxon>
        <taxon>Hyperoartia</taxon>
        <taxon>Petromyzontiformes</taxon>
        <taxon>Petromyzontidae</taxon>
        <taxon>Petromyzon</taxon>
    </lineage>
</organism>
<feature type="domain" description="CIP2A N-terminal" evidence="3">
    <location>
        <begin position="496"/>
        <end position="607"/>
    </location>
</feature>
<dbReference type="CTD" id="57650"/>
<dbReference type="InterPro" id="IPR011989">
    <property type="entry name" value="ARM-like"/>
</dbReference>
<dbReference type="RefSeq" id="XP_032836831.1">
    <property type="nucleotide sequence ID" value="XM_032980940.1"/>
</dbReference>
<protein>
    <submittedName>
        <fullName evidence="5">Protein CIP2A</fullName>
    </submittedName>
</protein>
<dbReference type="PANTHER" id="PTHR23161:SF2">
    <property type="entry name" value="PROTEIN CIP2A"/>
    <property type="match status" value="1"/>
</dbReference>
<keyword evidence="4" id="KW-1185">Reference proteome</keyword>
<accession>A0AAJ7UI03</accession>
<proteinExistence type="predicted"/>
<dbReference type="SUPFAM" id="SSF48371">
    <property type="entry name" value="ARM repeat"/>
    <property type="match status" value="1"/>
</dbReference>
<feature type="compositionally biased region" description="Pro residues" evidence="2">
    <location>
        <begin position="366"/>
        <end position="376"/>
    </location>
</feature>
<dbReference type="AlphaFoldDB" id="A0AAJ7UI03"/>
<dbReference type="KEGG" id="pmrn:116958380"/>
<evidence type="ECO:0000313" key="4">
    <source>
        <dbReference type="Proteomes" id="UP001318040"/>
    </source>
</evidence>
<dbReference type="SUPFAM" id="SSF57997">
    <property type="entry name" value="Tropomyosin"/>
    <property type="match status" value="1"/>
</dbReference>
<feature type="coiled-coil region" evidence="1">
    <location>
        <begin position="722"/>
        <end position="934"/>
    </location>
</feature>
<feature type="region of interest" description="Disordered" evidence="2">
    <location>
        <begin position="340"/>
        <end position="377"/>
    </location>
</feature>
<reference evidence="5" key="1">
    <citation type="submission" date="2025-08" db="UniProtKB">
        <authorList>
            <consortium name="RefSeq"/>
        </authorList>
    </citation>
    <scope>IDENTIFICATION</scope>
    <source>
        <tissue evidence="5">Sperm</tissue>
    </source>
</reference>